<sequence length="228" mass="26046">MIGSEKNIWVCSDTSKAQELKLQKELEGEEVKEDRWREEEKSNDIRKGSIIGAEVGSEVLPPSGSSHEEDERWCEGDKVVPLKKRRGSFERRVREEMMIMEKDKKMKTKMKSMTNKKCVLQNADYEQEGKETKNTSTKKIKRAVAPWLKTFAAPKKDESERLSSSLPQGEKILLHDNDEDDEEDEKKPLMVTTKKRMKLGMVKARSISSLLGQTNNAVVVVQNNKSSS</sequence>
<accession>A0A5J4ZIF0</accession>
<feature type="region of interest" description="Disordered" evidence="1">
    <location>
        <begin position="152"/>
        <end position="190"/>
    </location>
</feature>
<organism evidence="2 3">
    <name type="scientific">Nyssa sinensis</name>
    <dbReference type="NCBI Taxonomy" id="561372"/>
    <lineage>
        <taxon>Eukaryota</taxon>
        <taxon>Viridiplantae</taxon>
        <taxon>Streptophyta</taxon>
        <taxon>Embryophyta</taxon>
        <taxon>Tracheophyta</taxon>
        <taxon>Spermatophyta</taxon>
        <taxon>Magnoliopsida</taxon>
        <taxon>eudicotyledons</taxon>
        <taxon>Gunneridae</taxon>
        <taxon>Pentapetalae</taxon>
        <taxon>asterids</taxon>
        <taxon>Cornales</taxon>
        <taxon>Nyssaceae</taxon>
        <taxon>Nyssa</taxon>
    </lineage>
</organism>
<feature type="compositionally biased region" description="Basic and acidic residues" evidence="1">
    <location>
        <begin position="32"/>
        <end position="47"/>
    </location>
</feature>
<dbReference type="EMBL" id="CM018051">
    <property type="protein sequence ID" value="KAA8516981.1"/>
    <property type="molecule type" value="Genomic_DNA"/>
</dbReference>
<keyword evidence="3" id="KW-1185">Reference proteome</keyword>
<evidence type="ECO:0000313" key="3">
    <source>
        <dbReference type="Proteomes" id="UP000325577"/>
    </source>
</evidence>
<reference evidence="2 3" key="1">
    <citation type="submission" date="2019-09" db="EMBL/GenBank/DDBJ databases">
        <title>A chromosome-level genome assembly of the Chinese tupelo Nyssa sinensis.</title>
        <authorList>
            <person name="Yang X."/>
            <person name="Kang M."/>
            <person name="Yang Y."/>
            <person name="Xiong H."/>
            <person name="Wang M."/>
            <person name="Zhang Z."/>
            <person name="Wang Z."/>
            <person name="Wu H."/>
            <person name="Ma T."/>
            <person name="Liu J."/>
            <person name="Xi Z."/>
        </authorList>
    </citation>
    <scope>NUCLEOTIDE SEQUENCE [LARGE SCALE GENOMIC DNA]</scope>
    <source>
        <strain evidence="2">J267</strain>
        <tissue evidence="2">Leaf</tissue>
    </source>
</reference>
<dbReference type="Proteomes" id="UP000325577">
    <property type="component" value="Linkage Group LG8"/>
</dbReference>
<feature type="region of interest" description="Disordered" evidence="1">
    <location>
        <begin position="26"/>
        <end position="74"/>
    </location>
</feature>
<dbReference type="AlphaFoldDB" id="A0A5J4ZIF0"/>
<evidence type="ECO:0000256" key="1">
    <source>
        <dbReference type="SAM" id="MobiDB-lite"/>
    </source>
</evidence>
<name>A0A5J4ZIF0_9ASTE</name>
<dbReference type="PANTHER" id="PTHR34122">
    <property type="entry name" value="EXPRESSED PROTEIN-RELATED"/>
    <property type="match status" value="1"/>
</dbReference>
<gene>
    <name evidence="2" type="ORF">F0562_017201</name>
</gene>
<proteinExistence type="predicted"/>
<evidence type="ECO:0000313" key="2">
    <source>
        <dbReference type="EMBL" id="KAA8516981.1"/>
    </source>
</evidence>
<dbReference type="PANTHER" id="PTHR34122:SF1">
    <property type="entry name" value="EXPRESSED PROTEIN"/>
    <property type="match status" value="1"/>
</dbReference>
<dbReference type="OrthoDB" id="686202at2759"/>
<protein>
    <submittedName>
        <fullName evidence="2">Uncharacterized protein</fullName>
    </submittedName>
</protein>